<evidence type="ECO:0000256" key="1">
    <source>
        <dbReference type="ARBA" id="ARBA00022491"/>
    </source>
</evidence>
<name>A0A5C0AW36_9BURK</name>
<dbReference type="SUPFAM" id="SSF46689">
    <property type="entry name" value="Homeodomain-like"/>
    <property type="match status" value="1"/>
</dbReference>
<dbReference type="PRINTS" id="PR00455">
    <property type="entry name" value="HTHTETR"/>
</dbReference>
<evidence type="ECO:0000259" key="6">
    <source>
        <dbReference type="PROSITE" id="PS50977"/>
    </source>
</evidence>
<dbReference type="Gene3D" id="1.10.357.10">
    <property type="entry name" value="Tetracycline Repressor, domain 2"/>
    <property type="match status" value="1"/>
</dbReference>
<dbReference type="Pfam" id="PF00440">
    <property type="entry name" value="TetR_N"/>
    <property type="match status" value="1"/>
</dbReference>
<dbReference type="AlphaFoldDB" id="A0A5C0AW36"/>
<feature type="DNA-binding region" description="H-T-H motif" evidence="5">
    <location>
        <begin position="33"/>
        <end position="52"/>
    </location>
</feature>
<accession>A0A5C0AW36</accession>
<dbReference type="Proteomes" id="UP000325161">
    <property type="component" value="Chromosome"/>
</dbReference>
<dbReference type="RefSeq" id="WP_148813059.1">
    <property type="nucleotide sequence ID" value="NZ_CP043046.1"/>
</dbReference>
<proteinExistence type="predicted"/>
<dbReference type="InterPro" id="IPR023772">
    <property type="entry name" value="DNA-bd_HTH_TetR-type_CS"/>
</dbReference>
<dbReference type="SUPFAM" id="SSF48498">
    <property type="entry name" value="Tetracyclin repressor-like, C-terminal domain"/>
    <property type="match status" value="1"/>
</dbReference>
<dbReference type="OrthoDB" id="9798857at2"/>
<organism evidence="7 8">
    <name type="scientific">Pigmentiphaga aceris</name>
    <dbReference type="NCBI Taxonomy" id="1940612"/>
    <lineage>
        <taxon>Bacteria</taxon>
        <taxon>Pseudomonadati</taxon>
        <taxon>Pseudomonadota</taxon>
        <taxon>Betaproteobacteria</taxon>
        <taxon>Burkholderiales</taxon>
        <taxon>Alcaligenaceae</taxon>
        <taxon>Pigmentiphaga</taxon>
    </lineage>
</organism>
<reference evidence="7 8" key="1">
    <citation type="submission" date="2019-08" db="EMBL/GenBank/DDBJ databases">
        <title>Amphibian skin-associated Pigmentiphaga: genome sequence and occurrence across geography and hosts.</title>
        <authorList>
            <person name="Bletz M.C."/>
            <person name="Bunk B."/>
            <person name="Sproeer C."/>
            <person name="Biwer P."/>
            <person name="Reiter S."/>
            <person name="Rabemananjara F.C.E."/>
            <person name="Schulz S."/>
            <person name="Overmann J."/>
            <person name="Vences M."/>
        </authorList>
    </citation>
    <scope>NUCLEOTIDE SEQUENCE [LARGE SCALE GENOMIC DNA]</scope>
    <source>
        <strain evidence="7 8">Mada1488</strain>
    </source>
</reference>
<evidence type="ECO:0000256" key="2">
    <source>
        <dbReference type="ARBA" id="ARBA00023015"/>
    </source>
</evidence>
<dbReference type="PROSITE" id="PS01081">
    <property type="entry name" value="HTH_TETR_1"/>
    <property type="match status" value="1"/>
</dbReference>
<dbReference type="Gene3D" id="1.10.10.60">
    <property type="entry name" value="Homeodomain-like"/>
    <property type="match status" value="1"/>
</dbReference>
<evidence type="ECO:0000313" key="7">
    <source>
        <dbReference type="EMBL" id="QEI05090.1"/>
    </source>
</evidence>
<dbReference type="EMBL" id="CP043046">
    <property type="protein sequence ID" value="QEI05090.1"/>
    <property type="molecule type" value="Genomic_DNA"/>
</dbReference>
<dbReference type="InterPro" id="IPR036271">
    <property type="entry name" value="Tet_transcr_reg_TetR-rel_C_sf"/>
</dbReference>
<dbReference type="PANTHER" id="PTHR47506:SF7">
    <property type="entry name" value="TRANSCRIPTIONAL REGULATORY PROTEIN"/>
    <property type="match status" value="1"/>
</dbReference>
<dbReference type="PROSITE" id="PS50977">
    <property type="entry name" value="HTH_TETR_2"/>
    <property type="match status" value="1"/>
</dbReference>
<dbReference type="GO" id="GO:0003677">
    <property type="term" value="F:DNA binding"/>
    <property type="evidence" value="ECO:0007669"/>
    <property type="project" value="UniProtKB-UniRule"/>
</dbReference>
<sequence>MPRVSKVQAAQNRDTILDASARLFRERGIGGVSVADLMADAGLTHGGFYGHFASKEALAAEACARAFSQSAERRHARIEALPAHTDVPSAYAAMFLAEKNVCVPGEGCPAVGLASDIARLPSDAPARNAYAEGVEGMLQDLMAMDPKASRDDMLLRLVTLVGTLTLARATVGQPISDELLAAVRKALATPPDASG</sequence>
<keyword evidence="8" id="KW-1185">Reference proteome</keyword>
<keyword evidence="3 5" id="KW-0238">DNA-binding</keyword>
<evidence type="ECO:0000256" key="4">
    <source>
        <dbReference type="ARBA" id="ARBA00023163"/>
    </source>
</evidence>
<evidence type="ECO:0000313" key="8">
    <source>
        <dbReference type="Proteomes" id="UP000325161"/>
    </source>
</evidence>
<gene>
    <name evidence="7" type="ORF">FXN63_03995</name>
</gene>
<keyword evidence="1" id="KW-0678">Repressor</keyword>
<evidence type="ECO:0000256" key="5">
    <source>
        <dbReference type="PROSITE-ProRule" id="PRU00335"/>
    </source>
</evidence>
<dbReference type="InterPro" id="IPR001647">
    <property type="entry name" value="HTH_TetR"/>
</dbReference>
<dbReference type="KEGG" id="pacr:FXN63_03995"/>
<dbReference type="PANTHER" id="PTHR47506">
    <property type="entry name" value="TRANSCRIPTIONAL REGULATORY PROTEIN"/>
    <property type="match status" value="1"/>
</dbReference>
<dbReference type="InterPro" id="IPR009057">
    <property type="entry name" value="Homeodomain-like_sf"/>
</dbReference>
<feature type="domain" description="HTH tetR-type" evidence="6">
    <location>
        <begin position="10"/>
        <end position="70"/>
    </location>
</feature>
<keyword evidence="2" id="KW-0805">Transcription regulation</keyword>
<evidence type="ECO:0000256" key="3">
    <source>
        <dbReference type="ARBA" id="ARBA00023125"/>
    </source>
</evidence>
<protein>
    <submittedName>
        <fullName evidence="7">TetR family transcriptional regulator</fullName>
    </submittedName>
</protein>
<keyword evidence="4" id="KW-0804">Transcription</keyword>